<name>A0A0F9HV05_9ZZZZ</name>
<feature type="non-terminal residue" evidence="1">
    <location>
        <position position="1"/>
    </location>
</feature>
<reference evidence="1" key="1">
    <citation type="journal article" date="2015" name="Nature">
        <title>Complex archaea that bridge the gap between prokaryotes and eukaryotes.</title>
        <authorList>
            <person name="Spang A."/>
            <person name="Saw J.H."/>
            <person name="Jorgensen S.L."/>
            <person name="Zaremba-Niedzwiedzka K."/>
            <person name="Martijn J."/>
            <person name="Lind A.E."/>
            <person name="van Eijk R."/>
            <person name="Schleper C."/>
            <person name="Guy L."/>
            <person name="Ettema T.J."/>
        </authorList>
    </citation>
    <scope>NUCLEOTIDE SEQUENCE</scope>
</reference>
<sequence length="224" mass="25809">VPQILRKHHAAQRLLQPVLIVNPFASYLDFPTALVRTRRDHERFVDLIAVVCFLRQYQKERKQSREASSGEELQYIECDLTDYEVAYRIMVGGVLSSTFAELPHSLVRLYEELRLMFCRQAKTSDLKPTEVTLTAREIRRQVNWVGGEAVKKYLRKLTDYEYLQMAQGGRRGMRNSYRLVADEPIERLDCSMIPTPEAIASRLQAEGVQPGQTVHVLRQGKKSG</sequence>
<accession>A0A0F9HV05</accession>
<evidence type="ECO:0000313" key="1">
    <source>
        <dbReference type="EMBL" id="KKL78952.1"/>
    </source>
</evidence>
<dbReference type="EMBL" id="LAZR01023306">
    <property type="protein sequence ID" value="KKL78952.1"/>
    <property type="molecule type" value="Genomic_DNA"/>
</dbReference>
<protein>
    <submittedName>
        <fullName evidence="1">Uncharacterized protein</fullName>
    </submittedName>
</protein>
<gene>
    <name evidence="1" type="ORF">LCGC14_2019680</name>
</gene>
<organism evidence="1">
    <name type="scientific">marine sediment metagenome</name>
    <dbReference type="NCBI Taxonomy" id="412755"/>
    <lineage>
        <taxon>unclassified sequences</taxon>
        <taxon>metagenomes</taxon>
        <taxon>ecological metagenomes</taxon>
    </lineage>
</organism>
<dbReference type="AlphaFoldDB" id="A0A0F9HV05"/>
<comment type="caution">
    <text evidence="1">The sequence shown here is derived from an EMBL/GenBank/DDBJ whole genome shotgun (WGS) entry which is preliminary data.</text>
</comment>
<proteinExistence type="predicted"/>